<comment type="caution">
    <text evidence="1">The sequence shown here is derived from an EMBL/GenBank/DDBJ whole genome shotgun (WGS) entry which is preliminary data.</text>
</comment>
<dbReference type="EMBL" id="JBHUMA010000006">
    <property type="protein sequence ID" value="MFD2599408.1"/>
    <property type="molecule type" value="Genomic_DNA"/>
</dbReference>
<reference evidence="2" key="1">
    <citation type="journal article" date="2019" name="Int. J. Syst. Evol. Microbiol.">
        <title>The Global Catalogue of Microorganisms (GCM) 10K type strain sequencing project: providing services to taxonomists for standard genome sequencing and annotation.</title>
        <authorList>
            <consortium name="The Broad Institute Genomics Platform"/>
            <consortium name="The Broad Institute Genome Sequencing Center for Infectious Disease"/>
            <person name="Wu L."/>
            <person name="Ma J."/>
        </authorList>
    </citation>
    <scope>NUCLEOTIDE SEQUENCE [LARGE SCALE GENOMIC DNA]</scope>
    <source>
        <strain evidence="2">KCTC 42248</strain>
    </source>
</reference>
<dbReference type="Proteomes" id="UP001597393">
    <property type="component" value="Unassembled WGS sequence"/>
</dbReference>
<name>A0ABW5NN50_9SPHI</name>
<gene>
    <name evidence="1" type="ORF">ACFSQ3_10630</name>
</gene>
<sequence length="229" mass="25747">MSISTFSQKVTCIICAFAIVSCNKPIVDLGKLTVGQPLNVGIADGATKVENQDGHIESTEEGFNIVDNGEKVVHYTFSDSDTKNLTFYGFQLKESQATRVSTYNDNLAFISFELQENQSKDFLTIFKKELGEPDSVTIEYVMVETLKDEVIENLKSGFPNYCKVHEDDLGNKVIDYPQRAYWIKNDVAYCLSLDPINQSVNAKMDIISKKALADKIIIGYQTDYFNPFN</sequence>
<keyword evidence="2" id="KW-1185">Reference proteome</keyword>
<evidence type="ECO:0008006" key="3">
    <source>
        <dbReference type="Google" id="ProtNLM"/>
    </source>
</evidence>
<evidence type="ECO:0000313" key="2">
    <source>
        <dbReference type="Proteomes" id="UP001597393"/>
    </source>
</evidence>
<evidence type="ECO:0000313" key="1">
    <source>
        <dbReference type="EMBL" id="MFD2599408.1"/>
    </source>
</evidence>
<protein>
    <recommendedName>
        <fullName evidence="3">DUF4369 domain-containing protein</fullName>
    </recommendedName>
</protein>
<dbReference type="RefSeq" id="WP_380869534.1">
    <property type="nucleotide sequence ID" value="NZ_JBHUMA010000006.1"/>
</dbReference>
<proteinExistence type="predicted"/>
<organism evidence="1 2">
    <name type="scientific">Sphingobacterium corticis</name>
    <dbReference type="NCBI Taxonomy" id="1812823"/>
    <lineage>
        <taxon>Bacteria</taxon>
        <taxon>Pseudomonadati</taxon>
        <taxon>Bacteroidota</taxon>
        <taxon>Sphingobacteriia</taxon>
        <taxon>Sphingobacteriales</taxon>
        <taxon>Sphingobacteriaceae</taxon>
        <taxon>Sphingobacterium</taxon>
    </lineage>
</organism>
<accession>A0ABW5NN50</accession>